<comment type="similarity">
    <text evidence="1 3">Belongs to the thiolase-like superfamily. Beta-ketoacyl-ACP synthases family.</text>
</comment>
<name>A0ABW0WBK2_STRNO</name>
<organism evidence="5 6">
    <name type="scientific">Streptomyces nogalater</name>
    <dbReference type="NCBI Taxonomy" id="38314"/>
    <lineage>
        <taxon>Bacteria</taxon>
        <taxon>Bacillati</taxon>
        <taxon>Actinomycetota</taxon>
        <taxon>Actinomycetes</taxon>
        <taxon>Kitasatosporales</taxon>
        <taxon>Streptomycetaceae</taxon>
        <taxon>Streptomyces</taxon>
    </lineage>
</organism>
<keyword evidence="6" id="KW-1185">Reference proteome</keyword>
<dbReference type="InterPro" id="IPR014031">
    <property type="entry name" value="Ketoacyl_synth_C"/>
</dbReference>
<gene>
    <name evidence="5" type="ORF">ACFP3J_06390</name>
</gene>
<dbReference type="InterPro" id="IPR016039">
    <property type="entry name" value="Thiolase-like"/>
</dbReference>
<evidence type="ECO:0000256" key="1">
    <source>
        <dbReference type="ARBA" id="ARBA00008467"/>
    </source>
</evidence>
<protein>
    <submittedName>
        <fullName evidence="5">Beta-ketoacyl-[acyl-carrier-protein] synthase family protein</fullName>
    </submittedName>
</protein>
<evidence type="ECO:0000313" key="5">
    <source>
        <dbReference type="EMBL" id="MFC5655118.1"/>
    </source>
</evidence>
<accession>A0ABW0WBK2</accession>
<dbReference type="Gene3D" id="3.40.47.10">
    <property type="match status" value="1"/>
</dbReference>
<feature type="domain" description="Ketosynthase family 3 (KS3)" evidence="4">
    <location>
        <begin position="1"/>
        <end position="387"/>
    </location>
</feature>
<reference evidence="6" key="1">
    <citation type="journal article" date="2019" name="Int. J. Syst. Evol. Microbiol.">
        <title>The Global Catalogue of Microorganisms (GCM) 10K type strain sequencing project: providing services to taxonomists for standard genome sequencing and annotation.</title>
        <authorList>
            <consortium name="The Broad Institute Genomics Platform"/>
            <consortium name="The Broad Institute Genome Sequencing Center for Infectious Disease"/>
            <person name="Wu L."/>
            <person name="Ma J."/>
        </authorList>
    </citation>
    <scope>NUCLEOTIDE SEQUENCE [LARGE SCALE GENOMIC DNA]</scope>
    <source>
        <strain evidence="6">KCTC 5701</strain>
    </source>
</reference>
<dbReference type="CDD" id="cd00834">
    <property type="entry name" value="KAS_I_II"/>
    <property type="match status" value="1"/>
</dbReference>
<dbReference type="Pfam" id="PF02801">
    <property type="entry name" value="Ketoacyl-synt_C"/>
    <property type="match status" value="1"/>
</dbReference>
<keyword evidence="2 3" id="KW-0808">Transferase</keyword>
<evidence type="ECO:0000256" key="3">
    <source>
        <dbReference type="RuleBase" id="RU003694"/>
    </source>
</evidence>
<dbReference type="InterPro" id="IPR000794">
    <property type="entry name" value="Beta-ketoacyl_synthase"/>
</dbReference>
<comment type="caution">
    <text evidence="5">The sequence shown here is derived from an EMBL/GenBank/DDBJ whole genome shotgun (WGS) entry which is preliminary data.</text>
</comment>
<evidence type="ECO:0000259" key="4">
    <source>
        <dbReference type="PROSITE" id="PS52004"/>
    </source>
</evidence>
<dbReference type="Proteomes" id="UP001596065">
    <property type="component" value="Unassembled WGS sequence"/>
</dbReference>
<dbReference type="SUPFAM" id="SSF53901">
    <property type="entry name" value="Thiolase-like"/>
    <property type="match status" value="2"/>
</dbReference>
<dbReference type="RefSeq" id="WP_344348244.1">
    <property type="nucleotide sequence ID" value="NZ_BAAASM010000014.1"/>
</dbReference>
<proteinExistence type="inferred from homology"/>
<dbReference type="PANTHER" id="PTHR11712:SF336">
    <property type="entry name" value="3-OXOACYL-[ACYL-CARRIER-PROTEIN] SYNTHASE, MITOCHONDRIAL"/>
    <property type="match status" value="1"/>
</dbReference>
<dbReference type="EMBL" id="JBHSOE010000007">
    <property type="protein sequence ID" value="MFC5655118.1"/>
    <property type="molecule type" value="Genomic_DNA"/>
</dbReference>
<evidence type="ECO:0000313" key="6">
    <source>
        <dbReference type="Proteomes" id="UP001596065"/>
    </source>
</evidence>
<evidence type="ECO:0000256" key="2">
    <source>
        <dbReference type="ARBA" id="ARBA00022679"/>
    </source>
</evidence>
<sequence length="388" mass="40030">MAAEPVVITGAGVHSAFGPGERPLLEGVFTGQHAFAPVTRFDTSRTRTAVAAVHEDGRGQPGQARVLTECARTALRTAGIEDASALPVLLGTKGDYHAVHTFWRDTVAGRRPDAAATAQSLPGQVVETVADALGLGRPRTAFTNACVAAADALVHACRLVGTGRAETVLCGGAYLVDPEVFGKFDQARALASDGRVRPFAKGRTGLLLGDGAAVFVVESAARARSRGAEPLAAVSGWALSGDAHHVVHPHPEGAGLAAAAEAALRMAGAEPGTVDYVNAHGTGTPLNDRAETKALRRVFGDHARRLPVSSTKSMTGHALEAAGALEAMICLLALREGIVPPTAGFTEPDPDCDLDVVCDGPRRLPLRRVLSLNSAFGGVNSALVLELP</sequence>
<dbReference type="InterPro" id="IPR020841">
    <property type="entry name" value="PKS_Beta-ketoAc_synthase_dom"/>
</dbReference>
<dbReference type="SMART" id="SM00825">
    <property type="entry name" value="PKS_KS"/>
    <property type="match status" value="1"/>
</dbReference>
<dbReference type="PROSITE" id="PS52004">
    <property type="entry name" value="KS3_2"/>
    <property type="match status" value="1"/>
</dbReference>
<dbReference type="PANTHER" id="PTHR11712">
    <property type="entry name" value="POLYKETIDE SYNTHASE-RELATED"/>
    <property type="match status" value="1"/>
</dbReference>
<dbReference type="Pfam" id="PF00109">
    <property type="entry name" value="ketoacyl-synt"/>
    <property type="match status" value="1"/>
</dbReference>
<dbReference type="InterPro" id="IPR014030">
    <property type="entry name" value="Ketoacyl_synth_N"/>
</dbReference>